<evidence type="ECO:0000313" key="3">
    <source>
        <dbReference type="EMBL" id="MFB5946320.1"/>
    </source>
</evidence>
<evidence type="ECO:0000313" key="4">
    <source>
        <dbReference type="Proteomes" id="UP001580928"/>
    </source>
</evidence>
<dbReference type="InterPro" id="IPR014729">
    <property type="entry name" value="Rossmann-like_a/b/a_fold"/>
</dbReference>
<evidence type="ECO:0000259" key="2">
    <source>
        <dbReference type="Pfam" id="PF00582"/>
    </source>
</evidence>
<reference evidence="3 4" key="1">
    <citation type="submission" date="2024-04" db="EMBL/GenBank/DDBJ databases">
        <title>Albibacterium profundi sp. nov., isolated from sediment of the Challenger Deep of Mariana Trench.</title>
        <authorList>
            <person name="Wang Y."/>
        </authorList>
    </citation>
    <scope>NUCLEOTIDE SEQUENCE [LARGE SCALE GENOMIC DNA]</scope>
    <source>
        <strain evidence="3 4">RHL897</strain>
    </source>
</reference>
<comment type="similarity">
    <text evidence="1">Belongs to the universal stress protein A family.</text>
</comment>
<dbReference type="PANTHER" id="PTHR46268:SF6">
    <property type="entry name" value="UNIVERSAL STRESS PROTEIN UP12"/>
    <property type="match status" value="1"/>
</dbReference>
<dbReference type="PANTHER" id="PTHR46268">
    <property type="entry name" value="STRESS RESPONSE PROTEIN NHAX"/>
    <property type="match status" value="1"/>
</dbReference>
<evidence type="ECO:0000256" key="1">
    <source>
        <dbReference type="ARBA" id="ARBA00008791"/>
    </source>
</evidence>
<dbReference type="CDD" id="cd00293">
    <property type="entry name" value="USP-like"/>
    <property type="match status" value="1"/>
</dbReference>
<dbReference type="EMBL" id="JBBVGT010000002">
    <property type="protein sequence ID" value="MFB5946320.1"/>
    <property type="molecule type" value="Genomic_DNA"/>
</dbReference>
<protein>
    <submittedName>
        <fullName evidence="3">Universal stress protein</fullName>
    </submittedName>
</protein>
<keyword evidence="4" id="KW-1185">Reference proteome</keyword>
<dbReference type="RefSeq" id="WP_375557846.1">
    <property type="nucleotide sequence ID" value="NZ_JBBVGT010000002.1"/>
</dbReference>
<gene>
    <name evidence="3" type="ORF">WKR92_10790</name>
</gene>
<accession>A0ABV5CFZ3</accession>
<dbReference type="SUPFAM" id="SSF52402">
    <property type="entry name" value="Adenine nucleotide alpha hydrolases-like"/>
    <property type="match status" value="2"/>
</dbReference>
<organism evidence="3 4">
    <name type="scientific">Albibacterium profundi</name>
    <dbReference type="NCBI Taxonomy" id="3134906"/>
    <lineage>
        <taxon>Bacteria</taxon>
        <taxon>Pseudomonadati</taxon>
        <taxon>Bacteroidota</taxon>
        <taxon>Sphingobacteriia</taxon>
        <taxon>Sphingobacteriales</taxon>
        <taxon>Sphingobacteriaceae</taxon>
        <taxon>Albibacterium</taxon>
    </lineage>
</organism>
<name>A0ABV5CFZ3_9SPHI</name>
<dbReference type="InterPro" id="IPR006016">
    <property type="entry name" value="UspA"/>
</dbReference>
<sequence>MKNILVALDLMEMDESIIRYAYSLNEQTDLSQIHFIHNIKIYEVDEVIQKLLGDKDIKAIIEKNLRAKISKVFPDENVYDLTILEGSSTEYSLNTWAEKHNIDTIVLGFKQEEYGTASMSQKLIRIYKGNLLLVPANASLNWGRILVPTDFSAPFQLVAKKLADILKRIPSAQVKIVKAFTIPSLFFPFIDDKKAIEQTQKHIKKQYAEAVKKYKLSANYEFNAYYEDGQGVVGIIEKESRRFDADVIVMSAKGSGNIASLFIGSTINEIVTTNPFNTIYILK</sequence>
<dbReference type="Pfam" id="PF00582">
    <property type="entry name" value="Usp"/>
    <property type="match status" value="1"/>
</dbReference>
<dbReference type="Proteomes" id="UP001580928">
    <property type="component" value="Unassembled WGS sequence"/>
</dbReference>
<proteinExistence type="inferred from homology"/>
<dbReference type="Gene3D" id="3.40.50.620">
    <property type="entry name" value="HUPs"/>
    <property type="match status" value="2"/>
</dbReference>
<feature type="domain" description="UspA" evidence="2">
    <location>
        <begin position="143"/>
        <end position="272"/>
    </location>
</feature>
<comment type="caution">
    <text evidence="3">The sequence shown here is derived from an EMBL/GenBank/DDBJ whole genome shotgun (WGS) entry which is preliminary data.</text>
</comment>